<sequence>MEFSRSDQNKYSNKDINVGVMRLVLNQTSSEKIWESPSRAISSSTSISRPILISPSPSLDS</sequence>
<dbReference type="Proteomes" id="UP000276133">
    <property type="component" value="Unassembled WGS sequence"/>
</dbReference>
<protein>
    <submittedName>
        <fullName evidence="2">Uncharacterized protein</fullName>
    </submittedName>
</protein>
<dbReference type="AlphaFoldDB" id="A0A3M7R939"/>
<feature type="region of interest" description="Disordered" evidence="1">
    <location>
        <begin position="35"/>
        <end position="61"/>
    </location>
</feature>
<dbReference type="EMBL" id="REGN01003940">
    <property type="protein sequence ID" value="RNA19941.1"/>
    <property type="molecule type" value="Genomic_DNA"/>
</dbReference>
<evidence type="ECO:0000256" key="1">
    <source>
        <dbReference type="SAM" id="MobiDB-lite"/>
    </source>
</evidence>
<gene>
    <name evidence="2" type="ORF">BpHYR1_026256</name>
</gene>
<accession>A0A3M7R939</accession>
<feature type="compositionally biased region" description="Low complexity" evidence="1">
    <location>
        <begin position="36"/>
        <end position="61"/>
    </location>
</feature>
<evidence type="ECO:0000313" key="3">
    <source>
        <dbReference type="Proteomes" id="UP000276133"/>
    </source>
</evidence>
<evidence type="ECO:0000313" key="2">
    <source>
        <dbReference type="EMBL" id="RNA19941.1"/>
    </source>
</evidence>
<name>A0A3M7R939_BRAPC</name>
<comment type="caution">
    <text evidence="2">The sequence shown here is derived from an EMBL/GenBank/DDBJ whole genome shotgun (WGS) entry which is preliminary data.</text>
</comment>
<reference evidence="2 3" key="1">
    <citation type="journal article" date="2018" name="Sci. Rep.">
        <title>Genomic signatures of local adaptation to the degree of environmental predictability in rotifers.</title>
        <authorList>
            <person name="Franch-Gras L."/>
            <person name="Hahn C."/>
            <person name="Garcia-Roger E.M."/>
            <person name="Carmona M.J."/>
            <person name="Serra M."/>
            <person name="Gomez A."/>
        </authorList>
    </citation>
    <scope>NUCLEOTIDE SEQUENCE [LARGE SCALE GENOMIC DNA]</scope>
    <source>
        <strain evidence="2">HYR1</strain>
    </source>
</reference>
<organism evidence="2 3">
    <name type="scientific">Brachionus plicatilis</name>
    <name type="common">Marine rotifer</name>
    <name type="synonym">Brachionus muelleri</name>
    <dbReference type="NCBI Taxonomy" id="10195"/>
    <lineage>
        <taxon>Eukaryota</taxon>
        <taxon>Metazoa</taxon>
        <taxon>Spiralia</taxon>
        <taxon>Gnathifera</taxon>
        <taxon>Rotifera</taxon>
        <taxon>Eurotatoria</taxon>
        <taxon>Monogononta</taxon>
        <taxon>Pseudotrocha</taxon>
        <taxon>Ploima</taxon>
        <taxon>Brachionidae</taxon>
        <taxon>Brachionus</taxon>
    </lineage>
</organism>
<keyword evidence="3" id="KW-1185">Reference proteome</keyword>
<proteinExistence type="predicted"/>